<dbReference type="PANTHER" id="PTHR30363:SF44">
    <property type="entry name" value="AGA OPERON TRANSCRIPTIONAL REPRESSOR-RELATED"/>
    <property type="match status" value="1"/>
</dbReference>
<protein>
    <submittedName>
        <fullName evidence="5">Putative transcriptional regulator</fullName>
    </submittedName>
</protein>
<dbReference type="InterPro" id="IPR014036">
    <property type="entry name" value="DeoR-like_C"/>
</dbReference>
<evidence type="ECO:0000313" key="6">
    <source>
        <dbReference type="Proteomes" id="UP000008495"/>
    </source>
</evidence>
<organism evidence="5 6">
    <name type="scientific">Austwickia chelonae NBRC 105200</name>
    <dbReference type="NCBI Taxonomy" id="1184607"/>
    <lineage>
        <taxon>Bacteria</taxon>
        <taxon>Bacillati</taxon>
        <taxon>Actinomycetota</taxon>
        <taxon>Actinomycetes</taxon>
        <taxon>Micrococcales</taxon>
        <taxon>Dermatophilaceae</taxon>
        <taxon>Austwickia</taxon>
    </lineage>
</organism>
<dbReference type="AlphaFoldDB" id="K6W4V4"/>
<dbReference type="InterPro" id="IPR036390">
    <property type="entry name" value="WH_DNA-bd_sf"/>
</dbReference>
<dbReference type="Pfam" id="PF00455">
    <property type="entry name" value="DeoRC"/>
    <property type="match status" value="1"/>
</dbReference>
<evidence type="ECO:0000259" key="4">
    <source>
        <dbReference type="PROSITE" id="PS51000"/>
    </source>
</evidence>
<dbReference type="Proteomes" id="UP000008495">
    <property type="component" value="Unassembled WGS sequence"/>
</dbReference>
<evidence type="ECO:0000256" key="3">
    <source>
        <dbReference type="SAM" id="MobiDB-lite"/>
    </source>
</evidence>
<dbReference type="InterPro" id="IPR001034">
    <property type="entry name" value="DeoR_HTH"/>
</dbReference>
<dbReference type="InterPro" id="IPR050313">
    <property type="entry name" value="Carb_Metab_HTH_regulators"/>
</dbReference>
<dbReference type="SUPFAM" id="SSF100950">
    <property type="entry name" value="NagB/RpiA/CoA transferase-like"/>
    <property type="match status" value="1"/>
</dbReference>
<evidence type="ECO:0000256" key="1">
    <source>
        <dbReference type="ARBA" id="ARBA00023015"/>
    </source>
</evidence>
<gene>
    <name evidence="5" type="ORF">AUCHE_03_00690</name>
</gene>
<reference evidence="5 6" key="1">
    <citation type="submission" date="2012-08" db="EMBL/GenBank/DDBJ databases">
        <title>Whole genome shotgun sequence of Austwickia chelonae NBRC 105200.</title>
        <authorList>
            <person name="Yoshida I."/>
            <person name="Hosoyama A."/>
            <person name="Tsuchikane K."/>
            <person name="Katsumata H."/>
            <person name="Ando Y."/>
            <person name="Ohji S."/>
            <person name="Hamada M."/>
            <person name="Tamura T."/>
            <person name="Yamazoe A."/>
            <person name="Yamazaki S."/>
            <person name="Fujita N."/>
        </authorList>
    </citation>
    <scope>NUCLEOTIDE SEQUENCE [LARGE SCALE GENOMIC DNA]</scope>
    <source>
        <strain evidence="5 6">NBRC 105200</strain>
    </source>
</reference>
<keyword evidence="6" id="KW-1185">Reference proteome</keyword>
<dbReference type="InterPro" id="IPR036388">
    <property type="entry name" value="WH-like_DNA-bd_sf"/>
</dbReference>
<dbReference type="EMBL" id="BAGZ01000003">
    <property type="protein sequence ID" value="GAB76852.1"/>
    <property type="molecule type" value="Genomic_DNA"/>
</dbReference>
<dbReference type="Pfam" id="PF08220">
    <property type="entry name" value="HTH_DeoR"/>
    <property type="match status" value="1"/>
</dbReference>
<dbReference type="SMART" id="SM00420">
    <property type="entry name" value="HTH_DEOR"/>
    <property type="match status" value="1"/>
</dbReference>
<keyword evidence="2" id="KW-0804">Transcription</keyword>
<dbReference type="SUPFAM" id="SSF46785">
    <property type="entry name" value="Winged helix' DNA-binding domain"/>
    <property type="match status" value="1"/>
</dbReference>
<dbReference type="eggNOG" id="COG1349">
    <property type="taxonomic scope" value="Bacteria"/>
</dbReference>
<dbReference type="PRINTS" id="PR00037">
    <property type="entry name" value="HTHLACR"/>
</dbReference>
<proteinExistence type="predicted"/>
<evidence type="ECO:0000313" key="5">
    <source>
        <dbReference type="EMBL" id="GAB76852.1"/>
    </source>
</evidence>
<accession>K6W4V4</accession>
<feature type="region of interest" description="Disordered" evidence="3">
    <location>
        <begin position="59"/>
        <end position="81"/>
    </location>
</feature>
<dbReference type="STRING" id="100225.SAMN05421595_1986"/>
<feature type="compositionally biased region" description="Basic and acidic residues" evidence="3">
    <location>
        <begin position="59"/>
        <end position="75"/>
    </location>
</feature>
<dbReference type="OrthoDB" id="7688673at2"/>
<evidence type="ECO:0000256" key="2">
    <source>
        <dbReference type="ARBA" id="ARBA00023163"/>
    </source>
</evidence>
<dbReference type="InterPro" id="IPR037171">
    <property type="entry name" value="NagB/RpiA_transferase-like"/>
</dbReference>
<feature type="domain" description="HTH deoR-type" evidence="4">
    <location>
        <begin position="3"/>
        <end position="58"/>
    </location>
</feature>
<name>K6W4V4_9MICO</name>
<keyword evidence="1" id="KW-0805">Transcription regulation</keyword>
<feature type="region of interest" description="Disordered" evidence="3">
    <location>
        <begin position="235"/>
        <end position="257"/>
    </location>
</feature>
<sequence>MRLNDRQRMILGRLRSGEYMEVKVLAGHLEVDTSTIRRDLQALARADLVERLHGGVRIRPEADPRRAESTDPAREQRRHASVARTVRGLLTPGQCLALSGGPVSEALLPLLLDLEELTVVTNDLRTADILARQATFRVHIAGGELREGNGPLVTSGPATADFFADHPTDWALVEVDGIHPDSGYTTTVPGRVSAQRGMLRAGRQRCVLATGSAFGARHAGFIAPLAEADLVVTDRPPQDPRPFPAGLRMLTAEDDPR</sequence>
<dbReference type="SMART" id="SM01134">
    <property type="entry name" value="DeoRC"/>
    <property type="match status" value="1"/>
</dbReference>
<dbReference type="PANTHER" id="PTHR30363">
    <property type="entry name" value="HTH-TYPE TRANSCRIPTIONAL REGULATOR SRLR-RELATED"/>
    <property type="match status" value="1"/>
</dbReference>
<comment type="caution">
    <text evidence="5">The sequence shown here is derived from an EMBL/GenBank/DDBJ whole genome shotgun (WGS) entry which is preliminary data.</text>
</comment>
<dbReference type="RefSeq" id="WP_006501603.1">
    <property type="nucleotide sequence ID" value="NZ_BAGZ01000003.1"/>
</dbReference>
<dbReference type="PROSITE" id="PS51000">
    <property type="entry name" value="HTH_DEOR_2"/>
    <property type="match status" value="1"/>
</dbReference>
<dbReference type="GO" id="GO:0003700">
    <property type="term" value="F:DNA-binding transcription factor activity"/>
    <property type="evidence" value="ECO:0007669"/>
    <property type="project" value="InterPro"/>
</dbReference>
<dbReference type="Gene3D" id="1.10.10.10">
    <property type="entry name" value="Winged helix-like DNA-binding domain superfamily/Winged helix DNA-binding domain"/>
    <property type="match status" value="1"/>
</dbReference>